<keyword evidence="3" id="KW-1185">Reference proteome</keyword>
<protein>
    <submittedName>
        <fullName evidence="2">CoA-binding domain protein</fullName>
    </submittedName>
</protein>
<dbReference type="InParanoid" id="D6Z5H2"/>
<dbReference type="Proteomes" id="UP000001508">
    <property type="component" value="Chromosome"/>
</dbReference>
<dbReference type="HOGENOM" id="CLU_112567_0_0_7"/>
<dbReference type="SMART" id="SM00881">
    <property type="entry name" value="CoA_binding"/>
    <property type="match status" value="1"/>
</dbReference>
<reference evidence="3" key="1">
    <citation type="submission" date="2010-02" db="EMBL/GenBank/DDBJ databases">
        <title>Complete sequence of Desulfurivibrio alkaliphilus AHT2.</title>
        <authorList>
            <consortium name="US DOE Joint Genome Institute"/>
            <person name="Pitluck S."/>
            <person name="Chertkov O."/>
            <person name="Detter J.C."/>
            <person name="Han C."/>
            <person name="Tapia R."/>
            <person name="Larimer F."/>
            <person name="Land M."/>
            <person name="Hauser L."/>
            <person name="Kyrpides N."/>
            <person name="Mikhailova N."/>
            <person name="Sorokin D.Y."/>
            <person name="Muyzer G."/>
            <person name="Woyke T."/>
        </authorList>
    </citation>
    <scope>NUCLEOTIDE SEQUENCE [LARGE SCALE GENOMIC DNA]</scope>
    <source>
        <strain evidence="3">DSM 19089 / UNIQEM U267 / AHT2</strain>
    </source>
</reference>
<dbReference type="InterPro" id="IPR003781">
    <property type="entry name" value="CoA-bd"/>
</dbReference>
<evidence type="ECO:0000313" key="2">
    <source>
        <dbReference type="EMBL" id="ADH86709.1"/>
    </source>
</evidence>
<dbReference type="SUPFAM" id="SSF51735">
    <property type="entry name" value="NAD(P)-binding Rossmann-fold domains"/>
    <property type="match status" value="1"/>
</dbReference>
<proteinExistence type="predicted"/>
<feature type="domain" description="CoA-binding" evidence="1">
    <location>
        <begin position="2"/>
        <end position="98"/>
    </location>
</feature>
<dbReference type="PANTHER" id="PTHR33303:SF2">
    <property type="entry name" value="COA-BINDING DOMAIN-CONTAINING PROTEIN"/>
    <property type="match status" value="1"/>
</dbReference>
<organism evidence="2 3">
    <name type="scientific">Desulfurivibrio alkaliphilus (strain DSM 19089 / UNIQEM U267 / AHT2)</name>
    <dbReference type="NCBI Taxonomy" id="589865"/>
    <lineage>
        <taxon>Bacteria</taxon>
        <taxon>Pseudomonadati</taxon>
        <taxon>Thermodesulfobacteriota</taxon>
        <taxon>Desulfobulbia</taxon>
        <taxon>Desulfobulbales</taxon>
        <taxon>Desulfobulbaceae</taxon>
        <taxon>Desulfurivibrio</taxon>
    </lineage>
</organism>
<dbReference type="InterPro" id="IPR036291">
    <property type="entry name" value="NAD(P)-bd_dom_sf"/>
</dbReference>
<dbReference type="Pfam" id="PF13380">
    <property type="entry name" value="CoA_binding_2"/>
    <property type="match status" value="1"/>
</dbReference>
<dbReference type="EMBL" id="CP001940">
    <property type="protein sequence ID" value="ADH86709.1"/>
    <property type="molecule type" value="Genomic_DNA"/>
</dbReference>
<accession>D6Z5H2</accession>
<dbReference type="AlphaFoldDB" id="D6Z5H2"/>
<evidence type="ECO:0000313" key="3">
    <source>
        <dbReference type="Proteomes" id="UP000001508"/>
    </source>
</evidence>
<dbReference type="STRING" id="589865.DaAHT2_2035"/>
<sequence length="136" mass="14500">MLAAANHIAVVGLSPKEARPSNQVARYLVARGFVVIPINPGQDQILGLPCFPDLTTAVNELGVGIDLVNIFRRAELVGPIVREAIAIGAGGIWMQEGVVNPEAAGEAEAAGLEVIMDQCLKTIHQQLWPPTRCNKQ</sequence>
<dbReference type="KEGG" id="dak:DaAHT2_2035"/>
<dbReference type="PANTHER" id="PTHR33303">
    <property type="entry name" value="CYTOPLASMIC PROTEIN-RELATED"/>
    <property type="match status" value="1"/>
</dbReference>
<dbReference type="FunCoup" id="D6Z5H2">
    <property type="interactions" value="102"/>
</dbReference>
<dbReference type="Gene3D" id="3.40.50.720">
    <property type="entry name" value="NAD(P)-binding Rossmann-like Domain"/>
    <property type="match status" value="1"/>
</dbReference>
<name>D6Z5H2_DESAT</name>
<gene>
    <name evidence="2" type="ordered locus">DaAHT2_2035</name>
</gene>
<dbReference type="eggNOG" id="COG1832">
    <property type="taxonomic scope" value="Bacteria"/>
</dbReference>
<evidence type="ECO:0000259" key="1">
    <source>
        <dbReference type="SMART" id="SM00881"/>
    </source>
</evidence>